<keyword evidence="4" id="KW-0378">Hydrolase</keyword>
<dbReference type="NCBIfam" id="TIGR00644">
    <property type="entry name" value="recJ"/>
    <property type="match status" value="1"/>
</dbReference>
<dbReference type="Pfam" id="PF17768">
    <property type="entry name" value="RecJ_OB"/>
    <property type="match status" value="1"/>
</dbReference>
<feature type="domain" description="Single-stranded-DNA-specific exonuclease RecJ C-terminal" evidence="8">
    <location>
        <begin position="561"/>
        <end position="755"/>
    </location>
</feature>
<dbReference type="InterPro" id="IPR004610">
    <property type="entry name" value="RecJ"/>
</dbReference>
<dbReference type="EMBL" id="CP095073">
    <property type="protein sequence ID" value="UOQ46279.1"/>
    <property type="molecule type" value="Genomic_DNA"/>
</dbReference>
<evidence type="ECO:0000259" key="8">
    <source>
        <dbReference type="Pfam" id="PF10141"/>
    </source>
</evidence>
<evidence type="ECO:0000256" key="1">
    <source>
        <dbReference type="ARBA" id="ARBA00005915"/>
    </source>
</evidence>
<evidence type="ECO:0000259" key="7">
    <source>
        <dbReference type="Pfam" id="PF02272"/>
    </source>
</evidence>
<keyword evidence="11" id="KW-1185">Reference proteome</keyword>
<keyword evidence="3" id="KW-0540">Nuclease</keyword>
<evidence type="ECO:0000313" key="11">
    <source>
        <dbReference type="Proteomes" id="UP000831787"/>
    </source>
</evidence>
<evidence type="ECO:0000259" key="6">
    <source>
        <dbReference type="Pfam" id="PF01368"/>
    </source>
</evidence>
<feature type="domain" description="RecJ OB" evidence="9">
    <location>
        <begin position="451"/>
        <end position="554"/>
    </location>
</feature>
<name>A0ABY4EQ00_9BACI</name>
<dbReference type="InterPro" id="IPR018779">
    <property type="entry name" value="RecJ_C"/>
</dbReference>
<dbReference type="InterPro" id="IPR038763">
    <property type="entry name" value="DHH_sf"/>
</dbReference>
<dbReference type="Pfam" id="PF01368">
    <property type="entry name" value="DHH"/>
    <property type="match status" value="1"/>
</dbReference>
<evidence type="ECO:0000313" key="10">
    <source>
        <dbReference type="EMBL" id="UOQ46279.1"/>
    </source>
</evidence>
<dbReference type="Gene3D" id="2.40.50.460">
    <property type="match status" value="1"/>
</dbReference>
<organism evidence="10 11">
    <name type="scientific">Halobacillus salinarum</name>
    <dbReference type="NCBI Taxonomy" id="2932257"/>
    <lineage>
        <taxon>Bacteria</taxon>
        <taxon>Bacillati</taxon>
        <taxon>Bacillota</taxon>
        <taxon>Bacilli</taxon>
        <taxon>Bacillales</taxon>
        <taxon>Bacillaceae</taxon>
        <taxon>Halobacillus</taxon>
    </lineage>
</organism>
<dbReference type="InterPro" id="IPR001667">
    <property type="entry name" value="DDH_dom"/>
</dbReference>
<comment type="similarity">
    <text evidence="1">Belongs to the RecJ family.</text>
</comment>
<keyword evidence="5 10" id="KW-0269">Exonuclease</keyword>
<dbReference type="RefSeq" id="WP_244713376.1">
    <property type="nucleotide sequence ID" value="NZ_CP095073.1"/>
</dbReference>
<evidence type="ECO:0000256" key="4">
    <source>
        <dbReference type="ARBA" id="ARBA00022801"/>
    </source>
</evidence>
<proteinExistence type="inferred from homology"/>
<dbReference type="Gene3D" id="3.90.1640.30">
    <property type="match status" value="1"/>
</dbReference>
<accession>A0ABY4EQ00</accession>
<sequence length="770" mass="86731">MLQSKMRWNFTYEDSLEEVKPVNGLKPLTQQLLKNRGIIDPAHIDKFLHPSLEDLHDPFLMGGMQETVDRVKLAVQQGESILVYGDYDADGVSSTTVMLEALKAMGADCDFYIPNRFSEGYGPNEDAFIFAKDSGFSVIITVDTGIAAVHEAEVAKRLGMDLIITDHHEVQETLPDAFAIIHPKTSPNYPFQELAGVGVAFKVAEALLGRLPEELLELTAIGTIADLVPLRDENRLLAYFGLKALSRTERPGLRALKEICGVDGEINEETIGFTIGPRLNAVGRLQDAGPAVELLISNDKHEAMQLAEFINQLNQERQKIVADIAKEAEEMVLSQNGMNRVIIAAKEGWNPGVLGIVASKLVRKFDRPAIVLGIDSETQAAKGSARSIDAFDLFQNCMEVRERFTHFGGHAQAAGMTLPVEEIAGLQEDLNRLAAEKLSAEDYQQVLDIAMTIEIDDITLKQIEEVNQLQPFGVGNPKPLFRVQQSPKEIRLIGSRKNHLKLQFQKAKSRLDGIAFGMGELYQKLSPQANMEVVGELGINEWNGRKNVQVMIKDLKVSEWQLFDFRGSKQLDKQIPLPENEKYAALSFHQMEHAPHNIPVLSPTEMMEAERLDGIVVLDLPNRLEELGEVVNACKPGKIFACYRIEDSAFLKTWPTRDHFKFFYGMLMKRKSFNVRTEGEQLAARRGWDKSMVDFISQVFFELEFVKMEDGLLTINAKPSQKDLQESVLYREKQYQMKVEQKLYFSTFRELKDWFNAYMESVEEEVVNGS</sequence>
<dbReference type="PANTHER" id="PTHR30255:SF2">
    <property type="entry name" value="SINGLE-STRANDED-DNA-SPECIFIC EXONUCLEASE RECJ"/>
    <property type="match status" value="1"/>
</dbReference>
<feature type="domain" description="DDH" evidence="6">
    <location>
        <begin position="80"/>
        <end position="223"/>
    </location>
</feature>
<protein>
    <recommendedName>
        <fullName evidence="2">Single-stranded-DNA-specific exonuclease RecJ</fullName>
    </recommendedName>
</protein>
<feature type="domain" description="DHHA1" evidence="7">
    <location>
        <begin position="340"/>
        <end position="435"/>
    </location>
</feature>
<dbReference type="InterPro" id="IPR003156">
    <property type="entry name" value="DHHA1_dom"/>
</dbReference>
<evidence type="ECO:0000259" key="9">
    <source>
        <dbReference type="Pfam" id="PF17768"/>
    </source>
</evidence>
<evidence type="ECO:0000256" key="3">
    <source>
        <dbReference type="ARBA" id="ARBA00022722"/>
    </source>
</evidence>
<dbReference type="InterPro" id="IPR051673">
    <property type="entry name" value="SSDNA_exonuclease_RecJ"/>
</dbReference>
<reference evidence="10 11" key="1">
    <citation type="submission" date="2022-04" db="EMBL/GenBank/DDBJ databases">
        <title>Halobacillus sp. isolated from saltern.</title>
        <authorList>
            <person name="Won M."/>
            <person name="Lee C.-M."/>
            <person name="Woen H.-Y."/>
            <person name="Kwon S.-W."/>
        </authorList>
    </citation>
    <scope>NUCLEOTIDE SEQUENCE [LARGE SCALE GENOMIC DNA]</scope>
    <source>
        <strain evidence="10 11">SSBR10-3</strain>
    </source>
</reference>
<dbReference type="SUPFAM" id="SSF64182">
    <property type="entry name" value="DHH phosphoesterases"/>
    <property type="match status" value="1"/>
</dbReference>
<dbReference type="InterPro" id="IPR041122">
    <property type="entry name" value="RecJ_OB"/>
</dbReference>
<gene>
    <name evidence="10" type="primary">recJ</name>
    <name evidence="10" type="ORF">MUN89_10410</name>
</gene>
<dbReference type="GO" id="GO:0004527">
    <property type="term" value="F:exonuclease activity"/>
    <property type="evidence" value="ECO:0007669"/>
    <property type="project" value="UniProtKB-KW"/>
</dbReference>
<dbReference type="PANTHER" id="PTHR30255">
    <property type="entry name" value="SINGLE-STRANDED-DNA-SPECIFIC EXONUCLEASE RECJ"/>
    <property type="match status" value="1"/>
</dbReference>
<evidence type="ECO:0000256" key="2">
    <source>
        <dbReference type="ARBA" id="ARBA00019841"/>
    </source>
</evidence>
<dbReference type="Pfam" id="PF02272">
    <property type="entry name" value="DHHA1"/>
    <property type="match status" value="1"/>
</dbReference>
<dbReference type="Proteomes" id="UP000831787">
    <property type="component" value="Chromosome"/>
</dbReference>
<evidence type="ECO:0000256" key="5">
    <source>
        <dbReference type="ARBA" id="ARBA00022839"/>
    </source>
</evidence>
<dbReference type="Pfam" id="PF10141">
    <property type="entry name" value="ssDNA-exonuc_C"/>
    <property type="match status" value="1"/>
</dbReference>